<dbReference type="InterPro" id="IPR003210">
    <property type="entry name" value="Signal_recog_particle_SRP14"/>
</dbReference>
<dbReference type="PANTHER" id="PTHR12013">
    <property type="entry name" value="SIGNAL RECOGNITION PARTICLE 14 KD PROTEIN"/>
    <property type="match status" value="1"/>
</dbReference>
<evidence type="ECO:0000256" key="4">
    <source>
        <dbReference type="ARBA" id="ARBA00022884"/>
    </source>
</evidence>
<evidence type="ECO:0000313" key="9">
    <source>
        <dbReference type="EMBL" id="KAH7119149.1"/>
    </source>
</evidence>
<feature type="compositionally biased region" description="Basic residues" evidence="8">
    <location>
        <begin position="119"/>
        <end position="136"/>
    </location>
</feature>
<organism evidence="9 10">
    <name type="scientific">Dendryphion nanum</name>
    <dbReference type="NCBI Taxonomy" id="256645"/>
    <lineage>
        <taxon>Eukaryota</taxon>
        <taxon>Fungi</taxon>
        <taxon>Dikarya</taxon>
        <taxon>Ascomycota</taxon>
        <taxon>Pezizomycotina</taxon>
        <taxon>Dothideomycetes</taxon>
        <taxon>Pleosporomycetidae</taxon>
        <taxon>Pleosporales</taxon>
        <taxon>Torulaceae</taxon>
        <taxon>Dendryphion</taxon>
    </lineage>
</organism>
<evidence type="ECO:0000256" key="6">
    <source>
        <dbReference type="ARBA" id="ARBA00023274"/>
    </source>
</evidence>
<dbReference type="SUPFAM" id="SSF54762">
    <property type="entry name" value="Signal recognition particle alu RNA binding heterodimer, SRP9/14"/>
    <property type="match status" value="1"/>
</dbReference>
<protein>
    <recommendedName>
        <fullName evidence="7">Signal recognition particle subunit SRP14</fullName>
    </recommendedName>
    <alternativeName>
        <fullName evidence="7">Signal recognition particle 14 kDa protein</fullName>
    </alternativeName>
</protein>
<dbReference type="Pfam" id="PF02290">
    <property type="entry name" value="SRP14"/>
    <property type="match status" value="1"/>
</dbReference>
<sequence length="143" mass="16244">MPHEHLNNEEFFTQLTNLFEHNRKKGHGTVYLTQKRVAATSDKNVNLATKVIDDPLWDTHPESPLPVVIRASNNKSTTGTDPKREDIDKIRLSTVVQPEQIDAFYARYAEVCKAGMGALKKRDRTKRKKDKKKKKGAATETKA</sequence>
<reference evidence="9" key="1">
    <citation type="journal article" date="2021" name="Nat. Commun.">
        <title>Genetic determinants of endophytism in the Arabidopsis root mycobiome.</title>
        <authorList>
            <person name="Mesny F."/>
            <person name="Miyauchi S."/>
            <person name="Thiergart T."/>
            <person name="Pickel B."/>
            <person name="Atanasova L."/>
            <person name="Karlsson M."/>
            <person name="Huettel B."/>
            <person name="Barry K.W."/>
            <person name="Haridas S."/>
            <person name="Chen C."/>
            <person name="Bauer D."/>
            <person name="Andreopoulos W."/>
            <person name="Pangilinan J."/>
            <person name="LaButti K."/>
            <person name="Riley R."/>
            <person name="Lipzen A."/>
            <person name="Clum A."/>
            <person name="Drula E."/>
            <person name="Henrissat B."/>
            <person name="Kohler A."/>
            <person name="Grigoriev I.V."/>
            <person name="Martin F.M."/>
            <person name="Hacquard S."/>
        </authorList>
    </citation>
    <scope>NUCLEOTIDE SEQUENCE</scope>
    <source>
        <strain evidence="9">MPI-CAGE-CH-0243</strain>
    </source>
</reference>
<evidence type="ECO:0000256" key="8">
    <source>
        <dbReference type="SAM" id="MobiDB-lite"/>
    </source>
</evidence>
<keyword evidence="3 7" id="KW-0963">Cytoplasm</keyword>
<proteinExistence type="inferred from homology"/>
<evidence type="ECO:0000256" key="7">
    <source>
        <dbReference type="RuleBase" id="RU368100"/>
    </source>
</evidence>
<comment type="subunit">
    <text evidence="7">Component of a fungal signal recognition particle (SRP) complex that consists of a 7SL RNA molecule (scR1) and at least six protein subunits: SRP72, SRP68, SRP54, SEC65, SRP21 and SRP14.</text>
</comment>
<evidence type="ECO:0000256" key="5">
    <source>
        <dbReference type="ARBA" id="ARBA00023135"/>
    </source>
</evidence>
<dbReference type="EMBL" id="JAGMWT010000012">
    <property type="protein sequence ID" value="KAH7119149.1"/>
    <property type="molecule type" value="Genomic_DNA"/>
</dbReference>
<comment type="similarity">
    <text evidence="2 7">Belongs to the SRP14 family.</text>
</comment>
<comment type="function">
    <text evidence="7">Component of the signal recognition particle (SRP) complex, a ribonucleoprotein complex that mediates the cotranslational targeting of secretory and membrane proteins to the endoplasmic reticulum (ER).</text>
</comment>
<dbReference type="GO" id="GO:0008312">
    <property type="term" value="F:7S RNA binding"/>
    <property type="evidence" value="ECO:0007669"/>
    <property type="project" value="UniProtKB-UniRule"/>
</dbReference>
<dbReference type="GO" id="GO:0005786">
    <property type="term" value="C:signal recognition particle, endoplasmic reticulum targeting"/>
    <property type="evidence" value="ECO:0007669"/>
    <property type="project" value="UniProtKB-UniRule"/>
</dbReference>
<dbReference type="OrthoDB" id="19209at2759"/>
<comment type="subcellular location">
    <subcellularLocation>
        <location evidence="1 7">Cytoplasm</location>
    </subcellularLocation>
</comment>
<keyword evidence="4 7" id="KW-0694">RNA-binding</keyword>
<feature type="region of interest" description="Disordered" evidence="8">
    <location>
        <begin position="116"/>
        <end position="143"/>
    </location>
</feature>
<evidence type="ECO:0000256" key="2">
    <source>
        <dbReference type="ARBA" id="ARBA00010349"/>
    </source>
</evidence>
<evidence type="ECO:0000256" key="3">
    <source>
        <dbReference type="ARBA" id="ARBA00022490"/>
    </source>
</evidence>
<keyword evidence="5 7" id="KW-0733">Signal recognition particle</keyword>
<comment type="caution">
    <text evidence="9">The sequence shown here is derived from an EMBL/GenBank/DDBJ whole genome shotgun (WGS) entry which is preliminary data.</text>
</comment>
<dbReference type="Proteomes" id="UP000700596">
    <property type="component" value="Unassembled WGS sequence"/>
</dbReference>
<keyword evidence="6 7" id="KW-0687">Ribonucleoprotein</keyword>
<accession>A0A9P9IGU8</accession>
<dbReference type="GO" id="GO:0030942">
    <property type="term" value="F:endoplasmic reticulum signal peptide binding"/>
    <property type="evidence" value="ECO:0007669"/>
    <property type="project" value="UniProtKB-UniRule"/>
</dbReference>
<name>A0A9P9IGU8_9PLEO</name>
<feature type="compositionally biased region" description="Polar residues" evidence="8">
    <location>
        <begin position="71"/>
        <end position="80"/>
    </location>
</feature>
<dbReference type="Gene3D" id="3.30.720.10">
    <property type="entry name" value="Signal recognition particle alu RNA binding heterodimer, srp9/1"/>
    <property type="match status" value="1"/>
</dbReference>
<evidence type="ECO:0000256" key="1">
    <source>
        <dbReference type="ARBA" id="ARBA00004496"/>
    </source>
</evidence>
<gene>
    <name evidence="9" type="ORF">B0J11DRAFT_582929</name>
</gene>
<dbReference type="AlphaFoldDB" id="A0A9P9IGU8"/>
<evidence type="ECO:0000313" key="10">
    <source>
        <dbReference type="Proteomes" id="UP000700596"/>
    </source>
</evidence>
<dbReference type="GO" id="GO:0006614">
    <property type="term" value="P:SRP-dependent cotranslational protein targeting to membrane"/>
    <property type="evidence" value="ECO:0007669"/>
    <property type="project" value="UniProtKB-UniRule"/>
</dbReference>
<feature type="region of interest" description="Disordered" evidence="8">
    <location>
        <begin position="63"/>
        <end position="85"/>
    </location>
</feature>
<dbReference type="InterPro" id="IPR009018">
    <property type="entry name" value="Signal_recog_particle_SRP9/14"/>
</dbReference>
<keyword evidence="10" id="KW-1185">Reference proteome</keyword>